<feature type="compositionally biased region" description="Low complexity" evidence="2">
    <location>
        <begin position="18"/>
        <end position="41"/>
    </location>
</feature>
<dbReference type="PANTHER" id="PTHR21240:SF28">
    <property type="entry name" value="ISO-OROTATE DECARBOXYLASE (EUROFUNG)"/>
    <property type="match status" value="1"/>
</dbReference>
<name>A0ABT8S3Y0_9BURK</name>
<dbReference type="Proteomes" id="UP001169027">
    <property type="component" value="Unassembled WGS sequence"/>
</dbReference>
<evidence type="ECO:0000256" key="1">
    <source>
        <dbReference type="ARBA" id="ARBA00023239"/>
    </source>
</evidence>
<dbReference type="InterPro" id="IPR006680">
    <property type="entry name" value="Amidohydro-rel"/>
</dbReference>
<proteinExistence type="predicted"/>
<dbReference type="InterPro" id="IPR032465">
    <property type="entry name" value="ACMSD"/>
</dbReference>
<reference evidence="4" key="1">
    <citation type="submission" date="2023-06" db="EMBL/GenBank/DDBJ databases">
        <authorList>
            <person name="Jiang Y."/>
            <person name="Liu Q."/>
        </authorList>
    </citation>
    <scope>NUCLEOTIDE SEQUENCE</scope>
    <source>
        <strain evidence="4">CGMCC 1.12090</strain>
    </source>
</reference>
<dbReference type="SUPFAM" id="SSF51556">
    <property type="entry name" value="Metallo-dependent hydrolases"/>
    <property type="match status" value="1"/>
</dbReference>
<protein>
    <submittedName>
        <fullName evidence="4">Amidohydrolase family protein</fullName>
    </submittedName>
</protein>
<dbReference type="InterPro" id="IPR032466">
    <property type="entry name" value="Metal_Hydrolase"/>
</dbReference>
<evidence type="ECO:0000313" key="4">
    <source>
        <dbReference type="EMBL" id="MDO1533626.1"/>
    </source>
</evidence>
<dbReference type="Gene3D" id="3.20.20.140">
    <property type="entry name" value="Metal-dependent hydrolases"/>
    <property type="match status" value="1"/>
</dbReference>
<evidence type="ECO:0000259" key="3">
    <source>
        <dbReference type="Pfam" id="PF04909"/>
    </source>
</evidence>
<dbReference type="Pfam" id="PF04909">
    <property type="entry name" value="Amidohydro_2"/>
    <property type="match status" value="1"/>
</dbReference>
<sequence length="380" mass="41562">MLYTCSPHCTDPTHHHAAAPTGRARSAALSMPSAASASAPVRGDRPPVVDVHCHYLNPEVAKAASDLDVGRHDPSVIHANALTRETNVAQMRERAPKLTGVDQRLDDMDRMGIDIQAISPAPFQFFYFTPPERGAVLARQVNEGIAALVAATPRRFVGLGSVPLQNAELAIQELDHAIGTLGLRGIEINTNVNGLDLTDARLGLEPFFARADALGAVIFLHPVGFSEGSRLTDHYFNNVIGNPLDTTVAVSHLIFDGVVARHPNIRFIAAHGGGYVAHYWARMDHAWRARKDCRTVIDRAPSSYLKTFYVDTMVFDPEMLRHLVDLFGADRVLLGTDYPYDMGEERPRELIASVRGLSSDEVAQIEGLNALKLLDIAPMR</sequence>
<keyword evidence="5" id="KW-1185">Reference proteome</keyword>
<organism evidence="4 5">
    <name type="scientific">Variovorax ginsengisoli</name>
    <dbReference type="NCBI Taxonomy" id="363844"/>
    <lineage>
        <taxon>Bacteria</taxon>
        <taxon>Pseudomonadati</taxon>
        <taxon>Pseudomonadota</taxon>
        <taxon>Betaproteobacteria</taxon>
        <taxon>Burkholderiales</taxon>
        <taxon>Comamonadaceae</taxon>
        <taxon>Variovorax</taxon>
    </lineage>
</organism>
<feature type="region of interest" description="Disordered" evidence="2">
    <location>
        <begin position="1"/>
        <end position="43"/>
    </location>
</feature>
<comment type="caution">
    <text evidence="4">The sequence shown here is derived from an EMBL/GenBank/DDBJ whole genome shotgun (WGS) entry which is preliminary data.</text>
</comment>
<keyword evidence="1" id="KW-0456">Lyase</keyword>
<evidence type="ECO:0000256" key="2">
    <source>
        <dbReference type="SAM" id="MobiDB-lite"/>
    </source>
</evidence>
<accession>A0ABT8S3Y0</accession>
<dbReference type="EMBL" id="JAUKVY010000009">
    <property type="protein sequence ID" value="MDO1533626.1"/>
    <property type="molecule type" value="Genomic_DNA"/>
</dbReference>
<evidence type="ECO:0000313" key="5">
    <source>
        <dbReference type="Proteomes" id="UP001169027"/>
    </source>
</evidence>
<dbReference type="PANTHER" id="PTHR21240">
    <property type="entry name" value="2-AMINO-3-CARBOXYLMUCONATE-6-SEMIALDEHYDE DECARBOXYLASE"/>
    <property type="match status" value="1"/>
</dbReference>
<feature type="domain" description="Amidohydrolase-related" evidence="3">
    <location>
        <begin position="49"/>
        <end position="375"/>
    </location>
</feature>
<gene>
    <name evidence="4" type="ORF">Q2T77_15135</name>
</gene>
<dbReference type="RefSeq" id="WP_301810464.1">
    <property type="nucleotide sequence ID" value="NZ_JAUJZH010000009.1"/>
</dbReference>